<dbReference type="STRING" id="62101.AB835_09095"/>
<dbReference type="InterPro" id="IPR007472">
    <property type="entry name" value="N-end_Aminoacyl_Trfase_C"/>
</dbReference>
<evidence type="ECO:0000259" key="5">
    <source>
        <dbReference type="Pfam" id="PF04376"/>
    </source>
</evidence>
<protein>
    <recommendedName>
        <fullName evidence="4">Aspartate/glutamate leucyltransferase</fullName>
        <ecNumber evidence="4">2.3.2.29</ecNumber>
    </recommendedName>
</protein>
<evidence type="ECO:0000256" key="4">
    <source>
        <dbReference type="HAMAP-Rule" id="MF_00689"/>
    </source>
</evidence>
<comment type="catalytic activity">
    <reaction evidence="4">
        <text>N-terminal L-glutamyl-[protein] + L-leucyl-tRNA(Leu) = N-terminal L-leucyl-L-glutamyl-[protein] + tRNA(Leu) + H(+)</text>
        <dbReference type="Rhea" id="RHEA:50412"/>
        <dbReference type="Rhea" id="RHEA-COMP:9613"/>
        <dbReference type="Rhea" id="RHEA-COMP:9622"/>
        <dbReference type="Rhea" id="RHEA-COMP:12664"/>
        <dbReference type="Rhea" id="RHEA-COMP:12668"/>
        <dbReference type="ChEBI" id="CHEBI:15378"/>
        <dbReference type="ChEBI" id="CHEBI:64721"/>
        <dbReference type="ChEBI" id="CHEBI:78442"/>
        <dbReference type="ChEBI" id="CHEBI:78494"/>
        <dbReference type="ChEBI" id="CHEBI:133041"/>
        <dbReference type="EC" id="2.3.2.29"/>
    </reaction>
</comment>
<dbReference type="PANTHER" id="PTHR21367">
    <property type="entry name" value="ARGININE-TRNA-PROTEIN TRANSFERASE 1"/>
    <property type="match status" value="1"/>
</dbReference>
<dbReference type="Pfam" id="PF04376">
    <property type="entry name" value="ATE_N"/>
    <property type="match status" value="1"/>
</dbReference>
<dbReference type="InterPro" id="IPR017138">
    <property type="entry name" value="Asp_Glu_LeuTrfase"/>
</dbReference>
<dbReference type="SUPFAM" id="SSF55729">
    <property type="entry name" value="Acyl-CoA N-acyltransferases (Nat)"/>
    <property type="match status" value="1"/>
</dbReference>
<evidence type="ECO:0000256" key="2">
    <source>
        <dbReference type="ARBA" id="ARBA00022679"/>
    </source>
</evidence>
<dbReference type="NCBIfam" id="NF002346">
    <property type="entry name" value="PRK01305.2-3"/>
    <property type="match status" value="1"/>
</dbReference>
<dbReference type="PANTHER" id="PTHR21367:SF1">
    <property type="entry name" value="ARGINYL-TRNA--PROTEIN TRANSFERASE 1"/>
    <property type="match status" value="1"/>
</dbReference>
<evidence type="ECO:0000259" key="6">
    <source>
        <dbReference type="Pfam" id="PF04377"/>
    </source>
</evidence>
<evidence type="ECO:0000313" key="7">
    <source>
        <dbReference type="EMBL" id="ODS23434.1"/>
    </source>
</evidence>
<keyword evidence="1 4" id="KW-0963">Cytoplasm</keyword>
<comment type="subcellular location">
    <subcellularLocation>
        <location evidence="4">Cytoplasm</location>
    </subcellularLocation>
</comment>
<sequence length="235" mass="27839">MSNLEALQFFQTQPHACSYLKNQTASTVFLNPKQSINRPLYSQLSEYGFRRSGDHIYKPLCENCNACIPMRIPVALFKQSRSQKRTWNRNRDITVSTVDSINIDEHYQLYEWYIRKRHHDGDMYPPSREQFQNFLANKWHSTCYYEFRVDGELIATSVSDIMDNGISAVYTYYSPIEDKRSLGKYVILFLINEAKRLHLDSIYLGYWIKNSNKMNYKSDYRPLEIQSGNHWVLVN</sequence>
<dbReference type="NCBIfam" id="NF002342">
    <property type="entry name" value="PRK01305.1-3"/>
    <property type="match status" value="1"/>
</dbReference>
<comment type="catalytic activity">
    <reaction evidence="4">
        <text>N-terminal L-aspartyl-[protein] + L-leucyl-tRNA(Leu) = N-terminal L-leucyl-L-aspartyl-[protein] + tRNA(Leu) + H(+)</text>
        <dbReference type="Rhea" id="RHEA:50420"/>
        <dbReference type="Rhea" id="RHEA-COMP:9613"/>
        <dbReference type="Rhea" id="RHEA-COMP:9622"/>
        <dbReference type="Rhea" id="RHEA-COMP:12669"/>
        <dbReference type="Rhea" id="RHEA-COMP:12674"/>
        <dbReference type="ChEBI" id="CHEBI:15378"/>
        <dbReference type="ChEBI" id="CHEBI:64720"/>
        <dbReference type="ChEBI" id="CHEBI:78442"/>
        <dbReference type="ChEBI" id="CHEBI:78494"/>
        <dbReference type="ChEBI" id="CHEBI:133042"/>
        <dbReference type="EC" id="2.3.2.29"/>
    </reaction>
</comment>
<dbReference type="AlphaFoldDB" id="A0A1D2QPF5"/>
<evidence type="ECO:0000256" key="3">
    <source>
        <dbReference type="ARBA" id="ARBA00023315"/>
    </source>
</evidence>
<feature type="domain" description="N-end rule aminoacyl transferase C-terminal" evidence="6">
    <location>
        <begin position="105"/>
        <end position="226"/>
    </location>
</feature>
<dbReference type="GO" id="GO:0005737">
    <property type="term" value="C:cytoplasm"/>
    <property type="evidence" value="ECO:0007669"/>
    <property type="project" value="UniProtKB-SubCell"/>
</dbReference>
<feature type="domain" description="N-end aminoacyl transferase N-terminal" evidence="5">
    <location>
        <begin position="15"/>
        <end position="85"/>
    </location>
</feature>
<name>A0A1D2QPF5_9GAMM</name>
<dbReference type="EMBL" id="MDLC01000029">
    <property type="protein sequence ID" value="ODS23434.1"/>
    <property type="molecule type" value="Genomic_DNA"/>
</dbReference>
<dbReference type="EC" id="2.3.2.29" evidence="4"/>
<dbReference type="Proteomes" id="UP000242502">
    <property type="component" value="Unassembled WGS sequence"/>
</dbReference>
<dbReference type="InterPro" id="IPR016181">
    <property type="entry name" value="Acyl_CoA_acyltransferase"/>
</dbReference>
<dbReference type="Gene3D" id="3.40.630.30">
    <property type="match status" value="1"/>
</dbReference>
<gene>
    <name evidence="4" type="primary">bpt</name>
    <name evidence="7" type="ORF">AB835_09095</name>
</gene>
<dbReference type="GO" id="GO:0008914">
    <property type="term" value="F:leucyl-tRNA--protein transferase activity"/>
    <property type="evidence" value="ECO:0007669"/>
    <property type="project" value="UniProtKB-UniRule"/>
</dbReference>
<dbReference type="GO" id="GO:0071596">
    <property type="term" value="P:ubiquitin-dependent protein catabolic process via the N-end rule pathway"/>
    <property type="evidence" value="ECO:0007669"/>
    <property type="project" value="InterPro"/>
</dbReference>
<comment type="function">
    <text evidence="4">Functions in the N-end rule pathway of protein degradation where it conjugates Leu from its aminoacyl-tRNA to the N-termini of proteins containing an N-terminal aspartate or glutamate.</text>
</comment>
<comment type="similarity">
    <text evidence="4">Belongs to the R-transferase family. Bpt subfamily.</text>
</comment>
<dbReference type="GO" id="GO:0004057">
    <property type="term" value="F:arginyl-tRNA--protein transferase activity"/>
    <property type="evidence" value="ECO:0007669"/>
    <property type="project" value="InterPro"/>
</dbReference>
<organism evidence="7 8">
    <name type="scientific">Candidatus Endobugula sertula</name>
    <name type="common">Bugula neritina bacterial symbiont</name>
    <dbReference type="NCBI Taxonomy" id="62101"/>
    <lineage>
        <taxon>Bacteria</taxon>
        <taxon>Pseudomonadati</taxon>
        <taxon>Pseudomonadota</taxon>
        <taxon>Gammaproteobacteria</taxon>
        <taxon>Cellvibrionales</taxon>
        <taxon>Cellvibrionaceae</taxon>
        <taxon>Candidatus Endobugula</taxon>
    </lineage>
</organism>
<dbReference type="InterPro" id="IPR007471">
    <property type="entry name" value="N-end_Aminoacyl_Trfase_N"/>
</dbReference>
<keyword evidence="2 4" id="KW-0808">Transferase</keyword>
<dbReference type="PIRSF" id="PIRSF037208">
    <property type="entry name" value="ATE_pro_prd"/>
    <property type="match status" value="1"/>
</dbReference>
<proteinExistence type="inferred from homology"/>
<comment type="caution">
    <text evidence="7">The sequence shown here is derived from an EMBL/GenBank/DDBJ whole genome shotgun (WGS) entry which is preliminary data.</text>
</comment>
<evidence type="ECO:0000256" key="1">
    <source>
        <dbReference type="ARBA" id="ARBA00022490"/>
    </source>
</evidence>
<accession>A0A1D2QPF5</accession>
<evidence type="ECO:0000313" key="8">
    <source>
        <dbReference type="Proteomes" id="UP000242502"/>
    </source>
</evidence>
<dbReference type="Pfam" id="PF04377">
    <property type="entry name" value="ATE_C"/>
    <property type="match status" value="1"/>
</dbReference>
<keyword evidence="3 4" id="KW-0012">Acyltransferase</keyword>
<dbReference type="NCBIfam" id="NF002341">
    <property type="entry name" value="PRK01305.1-1"/>
    <property type="match status" value="1"/>
</dbReference>
<dbReference type="HAMAP" id="MF_00689">
    <property type="entry name" value="Bpt"/>
    <property type="match status" value="1"/>
</dbReference>
<reference evidence="7 8" key="1">
    <citation type="journal article" date="2016" name="Appl. Environ. Microbiol.">
        <title>Lack of Overt Genome Reduction in the Bryostatin-Producing Bryozoan Symbiont "Candidatus Endobugula sertula".</title>
        <authorList>
            <person name="Miller I.J."/>
            <person name="Vanee N."/>
            <person name="Fong S.S."/>
            <person name="Lim-Fong G.E."/>
            <person name="Kwan J.C."/>
        </authorList>
    </citation>
    <scope>NUCLEOTIDE SEQUENCE [LARGE SCALE GENOMIC DNA]</scope>
    <source>
        <strain evidence="7">AB1-4</strain>
    </source>
</reference>
<dbReference type="InterPro" id="IPR030700">
    <property type="entry name" value="N-end_Aminoacyl_Trfase"/>
</dbReference>